<evidence type="ECO:0000256" key="1">
    <source>
        <dbReference type="SAM" id="Phobius"/>
    </source>
</evidence>
<gene>
    <name evidence="2" type="ORF">COX64_01710</name>
</gene>
<dbReference type="AlphaFoldDB" id="A0A2M7W2E2"/>
<keyword evidence="1" id="KW-0472">Membrane</keyword>
<proteinExistence type="predicted"/>
<accession>A0A2M7W2E2</accession>
<feature type="transmembrane region" description="Helical" evidence="1">
    <location>
        <begin position="141"/>
        <end position="159"/>
    </location>
</feature>
<feature type="transmembrane region" description="Helical" evidence="1">
    <location>
        <begin position="6"/>
        <end position="25"/>
    </location>
</feature>
<comment type="caution">
    <text evidence="2">The sequence shown here is derived from an EMBL/GenBank/DDBJ whole genome shotgun (WGS) entry which is preliminary data.</text>
</comment>
<keyword evidence="1" id="KW-1133">Transmembrane helix</keyword>
<reference evidence="3" key="1">
    <citation type="submission" date="2017-09" db="EMBL/GenBank/DDBJ databases">
        <title>Depth-based differentiation of microbial function through sediment-hosted aquifers and enrichment of novel symbionts in the deep terrestrial subsurface.</title>
        <authorList>
            <person name="Probst A.J."/>
            <person name="Ladd B."/>
            <person name="Jarett J.K."/>
            <person name="Geller-Mcgrath D.E."/>
            <person name="Sieber C.M.K."/>
            <person name="Emerson J.B."/>
            <person name="Anantharaman K."/>
            <person name="Thomas B.C."/>
            <person name="Malmstrom R."/>
            <person name="Stieglmeier M."/>
            <person name="Klingl A."/>
            <person name="Woyke T."/>
            <person name="Ryan C.M."/>
            <person name="Banfield J.F."/>
        </authorList>
    </citation>
    <scope>NUCLEOTIDE SEQUENCE [LARGE SCALE GENOMIC DNA]</scope>
</reference>
<dbReference type="EMBL" id="PFQB01000041">
    <property type="protein sequence ID" value="PJA14688.1"/>
    <property type="molecule type" value="Genomic_DNA"/>
</dbReference>
<organism evidence="2 3">
    <name type="scientific">Candidatus Dojkabacteria bacterium CG_4_10_14_0_2_um_filter_Dojkabacteria_WS6_41_15</name>
    <dbReference type="NCBI Taxonomy" id="2014249"/>
    <lineage>
        <taxon>Bacteria</taxon>
        <taxon>Candidatus Dojkabacteria</taxon>
    </lineage>
</organism>
<evidence type="ECO:0000313" key="3">
    <source>
        <dbReference type="Proteomes" id="UP000228952"/>
    </source>
</evidence>
<keyword evidence="1" id="KW-0812">Transmembrane</keyword>
<evidence type="ECO:0000313" key="2">
    <source>
        <dbReference type="EMBL" id="PJA14688.1"/>
    </source>
</evidence>
<feature type="transmembrane region" description="Helical" evidence="1">
    <location>
        <begin position="32"/>
        <end position="56"/>
    </location>
</feature>
<protein>
    <submittedName>
        <fullName evidence="2">Uncharacterized protein</fullName>
    </submittedName>
</protein>
<name>A0A2M7W2E2_9BACT</name>
<dbReference type="Proteomes" id="UP000228952">
    <property type="component" value="Unassembled WGS sequence"/>
</dbReference>
<sequence length="186" mass="21080">MNIFTIVYLGLIAVMVVAFFLKQYIQRWLVMFARILVIISVFCALVSVFTVSPFVYLAERSLENVGTLETLQKIDIALPISQVVTPVRSLVDKIKELWNGKKNQPVLSTEKTTTSGILEQEVYPSLVAIIAKTYKMTTMGLALLGLVLSVYLNYSIAGISEIEMLKKKYSQLERKIENLHEKEDKE</sequence>